<reference evidence="2 3" key="1">
    <citation type="submission" date="2022-04" db="UniProtKB">
        <authorList>
            <consortium name="RefSeq"/>
        </authorList>
    </citation>
    <scope>IDENTIFICATION</scope>
    <source>
        <tissue evidence="2 3">Muscle</tissue>
    </source>
</reference>
<sequence length="229" mass="25446">MSREQINRSRDRSSRSCAVGMGRRRQLMNGLELSMVYKPLKVLQERERSPSSHHKRSAALKSLQARFSLCSDFRGVGDGESGQCGLETEQRSQGPHSHRGAETRHLPQDSREEKSDQAREEAAKALWCLCVIGSDLVLVCNSVYPIPRGWKFSGNSRFFKRGGRRWRRAMETKRAEGQWTKDGRKGGKEKIEAVAVGGEKQETVGPRGEGPRGAASQESPVYTGGSQTA</sequence>
<dbReference type="AlphaFoldDB" id="A0A383Z538"/>
<feature type="compositionally biased region" description="Basic and acidic residues" evidence="1">
    <location>
        <begin position="99"/>
        <end position="117"/>
    </location>
</feature>
<feature type="compositionally biased region" description="Polar residues" evidence="1">
    <location>
        <begin position="216"/>
        <end position="229"/>
    </location>
</feature>
<feature type="compositionally biased region" description="Basic and acidic residues" evidence="1">
    <location>
        <begin position="173"/>
        <end position="192"/>
    </location>
</feature>
<name>A0A383Z538_BALAS</name>
<feature type="region of interest" description="Disordered" evidence="1">
    <location>
        <begin position="1"/>
        <end position="23"/>
    </location>
</feature>
<organism evidence="2">
    <name type="scientific">Balaenoptera acutorostrata scammoni</name>
    <name type="common">North Pacific minke whale</name>
    <name type="synonym">Balaenoptera davidsoni</name>
    <dbReference type="NCBI Taxonomy" id="310752"/>
    <lineage>
        <taxon>Eukaryota</taxon>
        <taxon>Metazoa</taxon>
        <taxon>Chordata</taxon>
        <taxon>Craniata</taxon>
        <taxon>Vertebrata</taxon>
        <taxon>Euteleostomi</taxon>
        <taxon>Mammalia</taxon>
        <taxon>Eutheria</taxon>
        <taxon>Laurasiatheria</taxon>
        <taxon>Artiodactyla</taxon>
        <taxon>Whippomorpha</taxon>
        <taxon>Cetacea</taxon>
        <taxon>Mysticeti</taxon>
        <taxon>Balaenopteridae</taxon>
        <taxon>Balaenoptera</taxon>
    </lineage>
</organism>
<dbReference type="RefSeq" id="XP_007170207.1">
    <property type="nucleotide sequence ID" value="XM_007170145.2"/>
</dbReference>
<evidence type="ECO:0000256" key="1">
    <source>
        <dbReference type="SAM" id="MobiDB-lite"/>
    </source>
</evidence>
<evidence type="ECO:0000313" key="3">
    <source>
        <dbReference type="RefSeq" id="XP_007170207.1"/>
    </source>
</evidence>
<gene>
    <name evidence="2 3" type="primary">LOC103009466</name>
</gene>
<feature type="region of interest" description="Disordered" evidence="1">
    <location>
        <begin position="81"/>
        <end position="117"/>
    </location>
</feature>
<dbReference type="KEGG" id="bacu:103009466"/>
<dbReference type="RefSeq" id="XP_007170206.1">
    <property type="nucleotide sequence ID" value="XM_007170144.2"/>
</dbReference>
<evidence type="ECO:0000313" key="2">
    <source>
        <dbReference type="RefSeq" id="XP_007170206.1"/>
    </source>
</evidence>
<feature type="compositionally biased region" description="Basic and acidic residues" evidence="1">
    <location>
        <begin position="1"/>
        <end position="14"/>
    </location>
</feature>
<proteinExistence type="predicted"/>
<protein>
    <submittedName>
        <fullName evidence="2 3">uncharacterized protein LOC103009466 isoform X1</fullName>
    </submittedName>
</protein>
<feature type="region of interest" description="Disordered" evidence="1">
    <location>
        <begin position="173"/>
        <end position="229"/>
    </location>
</feature>
<accession>A0A383Z538</accession>